<dbReference type="PRINTS" id="PR00420">
    <property type="entry name" value="RNGMNOXGNASE"/>
</dbReference>
<evidence type="ECO:0000313" key="6">
    <source>
        <dbReference type="Proteomes" id="UP000798951"/>
    </source>
</evidence>
<reference evidence="5 6" key="1">
    <citation type="submission" date="2019-07" db="EMBL/GenBank/DDBJ databases">
        <title>Genomic Encyclopedia of Type Strains, Phase IV (KMG-IV): sequencing the most valuable type-strain genomes for metagenomic binning, comparative biology and taxonomic classification.</title>
        <authorList>
            <person name="Goeker M."/>
        </authorList>
    </citation>
    <scope>NUCLEOTIDE SEQUENCE [LARGE SCALE GENOMIC DNA]</scope>
    <source>
        <strain evidence="5 6">DSM 44831</strain>
    </source>
</reference>
<feature type="region of interest" description="Disordered" evidence="3">
    <location>
        <begin position="144"/>
        <end position="211"/>
    </location>
</feature>
<dbReference type="Gene3D" id="3.50.50.60">
    <property type="entry name" value="FAD/NAD(P)-binding domain"/>
    <property type="match status" value="2"/>
</dbReference>
<dbReference type="EMBL" id="VMSD01000009">
    <property type="protein sequence ID" value="KAF0845142.1"/>
    <property type="molecule type" value="Genomic_DNA"/>
</dbReference>
<dbReference type="InterPro" id="IPR036188">
    <property type="entry name" value="FAD/NAD-bd_sf"/>
</dbReference>
<evidence type="ECO:0000256" key="3">
    <source>
        <dbReference type="SAM" id="MobiDB-lite"/>
    </source>
</evidence>
<keyword evidence="6" id="KW-1185">Reference proteome</keyword>
<keyword evidence="2" id="KW-0503">Monooxygenase</keyword>
<dbReference type="InterPro" id="IPR002938">
    <property type="entry name" value="FAD-bd"/>
</dbReference>
<name>A0ABQ6YH73_9NOCA</name>
<dbReference type="PANTHER" id="PTHR13789:SF309">
    <property type="entry name" value="PUTATIVE (AFU_ORTHOLOGUE AFUA_6G14510)-RELATED"/>
    <property type="match status" value="1"/>
</dbReference>
<feature type="domain" description="FAD-binding" evidence="4">
    <location>
        <begin position="195"/>
        <end position="401"/>
    </location>
</feature>
<organism evidence="5 6">
    <name type="scientific">Nocardia caishijiensis</name>
    <dbReference type="NCBI Taxonomy" id="184756"/>
    <lineage>
        <taxon>Bacteria</taxon>
        <taxon>Bacillati</taxon>
        <taxon>Actinomycetota</taxon>
        <taxon>Actinomycetes</taxon>
        <taxon>Mycobacteriales</taxon>
        <taxon>Nocardiaceae</taxon>
        <taxon>Nocardia</taxon>
    </lineage>
</organism>
<dbReference type="Pfam" id="PF01494">
    <property type="entry name" value="FAD_binding_3"/>
    <property type="match status" value="2"/>
</dbReference>
<dbReference type="SUPFAM" id="SSF54373">
    <property type="entry name" value="FAD-linked reductases, C-terminal domain"/>
    <property type="match status" value="1"/>
</dbReference>
<gene>
    <name evidence="5" type="ORF">FNL39_109171</name>
</gene>
<dbReference type="Proteomes" id="UP000798951">
    <property type="component" value="Unassembled WGS sequence"/>
</dbReference>
<evidence type="ECO:0000256" key="1">
    <source>
        <dbReference type="ARBA" id="ARBA00023002"/>
    </source>
</evidence>
<dbReference type="SUPFAM" id="SSF51905">
    <property type="entry name" value="FAD/NAD(P)-binding domain"/>
    <property type="match status" value="1"/>
</dbReference>
<proteinExistence type="predicted"/>
<evidence type="ECO:0000256" key="2">
    <source>
        <dbReference type="ARBA" id="ARBA00023033"/>
    </source>
</evidence>
<evidence type="ECO:0000259" key="4">
    <source>
        <dbReference type="Pfam" id="PF01494"/>
    </source>
</evidence>
<protein>
    <submittedName>
        <fullName evidence="5">FAD binding domain-containing protein</fullName>
    </submittedName>
</protein>
<keyword evidence="1" id="KW-0560">Oxidoreductase</keyword>
<feature type="compositionally biased region" description="Basic and acidic residues" evidence="3">
    <location>
        <begin position="154"/>
        <end position="190"/>
    </location>
</feature>
<dbReference type="RefSeq" id="WP_067987745.1">
    <property type="nucleotide sequence ID" value="NZ_VMSD01000009.1"/>
</dbReference>
<dbReference type="InterPro" id="IPR050493">
    <property type="entry name" value="FAD-dep_Monooxygenase_BioMet"/>
</dbReference>
<comment type="caution">
    <text evidence="5">The sequence shown here is derived from an EMBL/GenBank/DDBJ whole genome shotgun (WGS) entry which is preliminary data.</text>
</comment>
<feature type="domain" description="FAD-binding" evidence="4">
    <location>
        <begin position="3"/>
        <end position="127"/>
    </location>
</feature>
<accession>A0ABQ6YH73</accession>
<evidence type="ECO:0000313" key="5">
    <source>
        <dbReference type="EMBL" id="KAF0845142.1"/>
    </source>
</evidence>
<dbReference type="PANTHER" id="PTHR13789">
    <property type="entry name" value="MONOOXYGENASE"/>
    <property type="match status" value="1"/>
</dbReference>
<sequence length="443" mass="46892">MATAIVVGGGIGGTAVALGLIRRGWSVRVLERAAEYAEVGAGISLWPNALRALDALGIGDVVRAQGLADVSAGIRDDRGRWLSRTDVDTMRRRFGAPVVIHRAALLDILRAALPEGVVETGVSVESVAVDGVVTAVRSVRDGEVAGSGLGPDVDGVRLEREGGAGRPEAHAEGRVERVGRTERPEVRAEGEAEQAGRTGEARAEGGGEQAGRTKRVEFAADLVVGADGIRSVVRQAVCGEVAPRYAGYTAWRAVVDLAEPLTDFGETWGRGARFGMAPLPDGRVYCFAVYNAEEGTTGTFADVRARFTTWHHPIPALLAAADPNTVLHNDIYELPPLPTYTAGRIALLGDAAHAMTPNLGQGGCQALEDAVVLSRLAGTPNGLARYNTERRPRTQMITRRSATIGAVGQLSTRPMVALRNTALRLTPPGAQFRSLEKVLEWEP</sequence>